<name>A0A7S3YCR7_9EUKA</name>
<feature type="region of interest" description="Disordered" evidence="1">
    <location>
        <begin position="1"/>
        <end position="28"/>
    </location>
</feature>
<evidence type="ECO:0000256" key="1">
    <source>
        <dbReference type="SAM" id="MobiDB-lite"/>
    </source>
</evidence>
<protein>
    <submittedName>
        <fullName evidence="2">Uncharacterized protein</fullName>
    </submittedName>
</protein>
<dbReference type="EMBL" id="HBIV01003740">
    <property type="protein sequence ID" value="CAE0647701.1"/>
    <property type="molecule type" value="Transcribed_RNA"/>
</dbReference>
<gene>
    <name evidence="2" type="ORF">LGLO00237_LOCUS2590</name>
</gene>
<reference evidence="2" key="1">
    <citation type="submission" date="2021-01" db="EMBL/GenBank/DDBJ databases">
        <authorList>
            <person name="Corre E."/>
            <person name="Pelletier E."/>
            <person name="Niang G."/>
            <person name="Scheremetjew M."/>
            <person name="Finn R."/>
            <person name="Kale V."/>
            <person name="Holt S."/>
            <person name="Cochrane G."/>
            <person name="Meng A."/>
            <person name="Brown T."/>
            <person name="Cohen L."/>
        </authorList>
    </citation>
    <scope>NUCLEOTIDE SEQUENCE</scope>
    <source>
        <strain evidence="2">CCCM811</strain>
    </source>
</reference>
<dbReference type="AlphaFoldDB" id="A0A7S3YCR7"/>
<proteinExistence type="predicted"/>
<sequence>MGFQVDFKASRFTGHNPNPKRQKSIDPEMKRRIVEEEDDNVLEEYPILHSDVQRRAIDLGLVESKKIEIGDYQALCLEVKKFMKSRNNLYVGDMMTPQELESIAPPIKPRGKRERLGAIFSRDFPHLEMLYDTIHDAVQVQIDLKATRDCGMCAPPEDKVYKLREVDAKVYLTNETVRIEVDSEEDLDGREPKSLTIAIINGYEGYFPHAIYEGNRMGILGEVLLIYVGYKEQTNSHSYVSVMGGGGGPYISVLQTREPITAGIYGVCSGGDPGFMYAVSPELVMDVDLNQMQWKRDRSFEEKYHIGNADVAKLVDMYLSTTKSCRNRSFGYHERLKELLTQGIKYDTIQGRGSINISEFWLASKNPRKGGGNYAALPVTLDLASLPAGTRCEFVRETSSSSW</sequence>
<organism evidence="2">
    <name type="scientific">Lotharella globosa</name>
    <dbReference type="NCBI Taxonomy" id="91324"/>
    <lineage>
        <taxon>Eukaryota</taxon>
        <taxon>Sar</taxon>
        <taxon>Rhizaria</taxon>
        <taxon>Cercozoa</taxon>
        <taxon>Chlorarachniophyceae</taxon>
        <taxon>Lotharella</taxon>
    </lineage>
</organism>
<accession>A0A7S3YCR7</accession>
<evidence type="ECO:0000313" key="2">
    <source>
        <dbReference type="EMBL" id="CAE0647701.1"/>
    </source>
</evidence>